<sequence>MVDYPNVDIANKWARAVIKGKIAACKWVVLACQRHLDDLKASKKRDYPYKFDPKAAEKKILFVELLPHTKGEWALKRLKIQLEPWQKFGIAVTFGWMRKKDGFRRFRESYWEVPRKNGKSAIAAGVALNMFANDGEFGSEVYSGATTEKQAWEVFKPARLMVLRSPALVAATGIQINAASLERPDDGSLFEPIIGDPPDGQSPHCAIVDEYHEHPDSRLYDTMQTGMGARRQPMMFVITTAGHNIEGPCYELRSRVQDMLLGNVPDDELFGWIWSIDDGDDWTDPNVLIKANPNYDVSVYADFLASQQTKAINNASRQNSFKTKHLNVWVSAKSAFFNMEHWRACADDSLNLDDFSTTPCVMPIDLASKIDIAARINLFYRYEDDGRLHYYCISPWFYLPEDTVYKGDEKQAIERYQKWMNQGLLEVHDGAENDLNAIADDLVADAGNFPLTEVPYDEWGGFQVAATIEEAGYDAVKIPKTVKSFSPAMRELEAAMKGGRFHHDGHPVLSWMIGNVVSREDANNNVFPRKETKYKKIDGAVALLMGISRAMVLAGDNGANSLDNFTNNPIMVGL</sequence>
<comment type="caution">
    <text evidence="3">The sequence shown here is derived from an EMBL/GenBank/DDBJ whole genome shotgun (WGS) entry which is preliminary data.</text>
</comment>
<dbReference type="STRING" id="1354303.M917_2307"/>
<dbReference type="Pfam" id="PF20441">
    <property type="entry name" value="TerL_nuclease"/>
    <property type="match status" value="1"/>
</dbReference>
<dbReference type="RefSeq" id="WP_021814930.1">
    <property type="nucleotide sequence ID" value="NZ_AUSW01000034.1"/>
</dbReference>
<evidence type="ECO:0000259" key="2">
    <source>
        <dbReference type="Pfam" id="PF20441"/>
    </source>
</evidence>
<dbReference type="EMBL" id="AUSW01000034">
    <property type="protein sequence ID" value="ERL54961.1"/>
    <property type="molecule type" value="Genomic_DNA"/>
</dbReference>
<organism evidence="3 4">
    <name type="scientific">Psychrobacter aquaticus CMS 56</name>
    <dbReference type="NCBI Taxonomy" id="1354303"/>
    <lineage>
        <taxon>Bacteria</taxon>
        <taxon>Pseudomonadati</taxon>
        <taxon>Pseudomonadota</taxon>
        <taxon>Gammaproteobacteria</taxon>
        <taxon>Moraxellales</taxon>
        <taxon>Moraxellaceae</taxon>
        <taxon>Psychrobacter</taxon>
    </lineage>
</organism>
<gene>
    <name evidence="3" type="ORF">M917_2307</name>
</gene>
<reference evidence="3 4" key="1">
    <citation type="journal article" date="2013" name="Genome Announc.">
        <title>Draft Genome Sequence of Psychrobacter aquaticus Strain CMS 56T, Isolated from a Cyanobacterial Mat Sample Collected from Water Bodies in the McMurdo Dry Valley Region of Antarctica.</title>
        <authorList>
            <person name="Reddy G.S."/>
            <person name="Ara S."/>
            <person name="Singh A."/>
            <person name="Kumar Pinnaka A."/>
            <person name="Shivaji S."/>
        </authorList>
    </citation>
    <scope>NUCLEOTIDE SEQUENCE [LARGE SCALE GENOMIC DNA]</scope>
    <source>
        <strain evidence="3 4">CMS 56</strain>
    </source>
</reference>
<name>U4T469_9GAMM</name>
<dbReference type="eggNOG" id="COG4626">
    <property type="taxonomic scope" value="Bacteria"/>
</dbReference>
<evidence type="ECO:0000313" key="4">
    <source>
        <dbReference type="Proteomes" id="UP000016761"/>
    </source>
</evidence>
<dbReference type="PATRIC" id="fig|1354303.4.peg.2273"/>
<dbReference type="Pfam" id="PF03354">
    <property type="entry name" value="TerL_ATPase"/>
    <property type="match status" value="1"/>
</dbReference>
<dbReference type="AlphaFoldDB" id="U4T469"/>
<evidence type="ECO:0000313" key="3">
    <source>
        <dbReference type="EMBL" id="ERL54961.1"/>
    </source>
</evidence>
<dbReference type="InterPro" id="IPR046461">
    <property type="entry name" value="TerL_ATPase"/>
</dbReference>
<feature type="domain" description="Terminase large subunit-like endonuclease" evidence="2">
    <location>
        <begin position="264"/>
        <end position="551"/>
    </location>
</feature>
<dbReference type="InterPro" id="IPR005021">
    <property type="entry name" value="Terminase_largesu-like"/>
</dbReference>
<dbReference type="InterPro" id="IPR046462">
    <property type="entry name" value="TerL_nuclease"/>
</dbReference>
<proteinExistence type="predicted"/>
<dbReference type="Gene3D" id="3.40.50.300">
    <property type="entry name" value="P-loop containing nucleotide triphosphate hydrolases"/>
    <property type="match status" value="1"/>
</dbReference>
<dbReference type="OrthoDB" id="9760250at2"/>
<dbReference type="Proteomes" id="UP000016761">
    <property type="component" value="Unassembled WGS sequence"/>
</dbReference>
<dbReference type="PANTHER" id="PTHR41287:SF1">
    <property type="entry name" value="PROTEIN YMFN"/>
    <property type="match status" value="1"/>
</dbReference>
<dbReference type="GO" id="GO:0004519">
    <property type="term" value="F:endonuclease activity"/>
    <property type="evidence" value="ECO:0007669"/>
    <property type="project" value="InterPro"/>
</dbReference>
<protein>
    <submittedName>
        <fullName evidence="3">Phage terminase large subunit</fullName>
    </submittedName>
</protein>
<dbReference type="PANTHER" id="PTHR41287">
    <property type="match status" value="1"/>
</dbReference>
<evidence type="ECO:0000259" key="1">
    <source>
        <dbReference type="Pfam" id="PF03354"/>
    </source>
</evidence>
<feature type="domain" description="Terminase large subunit-like ATPase" evidence="1">
    <location>
        <begin position="84"/>
        <end position="255"/>
    </location>
</feature>
<keyword evidence="4" id="KW-1185">Reference proteome</keyword>
<dbReference type="InterPro" id="IPR027417">
    <property type="entry name" value="P-loop_NTPase"/>
</dbReference>
<accession>U4T469</accession>